<organism evidence="1 2">
    <name type="scientific">Oedothorax gibbosus</name>
    <dbReference type="NCBI Taxonomy" id="931172"/>
    <lineage>
        <taxon>Eukaryota</taxon>
        <taxon>Metazoa</taxon>
        <taxon>Ecdysozoa</taxon>
        <taxon>Arthropoda</taxon>
        <taxon>Chelicerata</taxon>
        <taxon>Arachnida</taxon>
        <taxon>Araneae</taxon>
        <taxon>Araneomorphae</taxon>
        <taxon>Entelegynae</taxon>
        <taxon>Araneoidea</taxon>
        <taxon>Linyphiidae</taxon>
        <taxon>Erigoninae</taxon>
        <taxon>Oedothorax</taxon>
    </lineage>
</organism>
<comment type="caution">
    <text evidence="1">The sequence shown here is derived from an EMBL/GenBank/DDBJ whole genome shotgun (WGS) entry which is preliminary data.</text>
</comment>
<evidence type="ECO:0000313" key="1">
    <source>
        <dbReference type="EMBL" id="KAG8155953.1"/>
    </source>
</evidence>
<protein>
    <submittedName>
        <fullName evidence="1">Uncharacterized protein</fullName>
    </submittedName>
</protein>
<reference evidence="1 2" key="1">
    <citation type="journal article" date="2022" name="Nat. Ecol. Evol.">
        <title>A masculinizing supergene underlies an exaggerated male reproductive morph in a spider.</title>
        <authorList>
            <person name="Hendrickx F."/>
            <person name="De Corte Z."/>
            <person name="Sonet G."/>
            <person name="Van Belleghem S.M."/>
            <person name="Kostlbacher S."/>
            <person name="Vangestel C."/>
        </authorList>
    </citation>
    <scope>NUCLEOTIDE SEQUENCE [LARGE SCALE GENOMIC DNA]</scope>
    <source>
        <strain evidence="1">W744_W776</strain>
    </source>
</reference>
<evidence type="ECO:0000313" key="2">
    <source>
        <dbReference type="Proteomes" id="UP000827092"/>
    </source>
</evidence>
<gene>
    <name evidence="1" type="ORF">JTE90_018052</name>
</gene>
<sequence length="103" mass="11314">MVRLSYAARIPRSDDRFATSRTVYGPPTRVSSGLVWPVIVQHLSGPPCGRSTPPLPQVERGVGLRWRPRPARERGSRLRATSAAVNVHFAAGLIQDPLDSRTC</sequence>
<proteinExistence type="predicted"/>
<keyword evidence="2" id="KW-1185">Reference proteome</keyword>
<accession>A0AAV6TDD3</accession>
<dbReference type="EMBL" id="JAFNEN010006429">
    <property type="protein sequence ID" value="KAG8155953.1"/>
    <property type="molecule type" value="Genomic_DNA"/>
</dbReference>
<name>A0AAV6TDD3_9ARAC</name>
<dbReference type="AlphaFoldDB" id="A0AAV6TDD3"/>
<dbReference type="Proteomes" id="UP000827092">
    <property type="component" value="Unassembled WGS sequence"/>
</dbReference>